<gene>
    <name evidence="1" type="ORF">LX69_01376</name>
</gene>
<accession>A0A2W7NDC3</accession>
<organism evidence="1 2">
    <name type="scientific">Breznakibacter xylanolyticus</name>
    <dbReference type="NCBI Taxonomy" id="990"/>
    <lineage>
        <taxon>Bacteria</taxon>
        <taxon>Pseudomonadati</taxon>
        <taxon>Bacteroidota</taxon>
        <taxon>Bacteroidia</taxon>
        <taxon>Marinilabiliales</taxon>
        <taxon>Marinilabiliaceae</taxon>
        <taxon>Breznakibacter</taxon>
    </lineage>
</organism>
<proteinExistence type="predicted"/>
<evidence type="ECO:0000313" key="1">
    <source>
        <dbReference type="EMBL" id="PZX17960.1"/>
    </source>
</evidence>
<dbReference type="Proteomes" id="UP000249239">
    <property type="component" value="Unassembled WGS sequence"/>
</dbReference>
<comment type="caution">
    <text evidence="1">The sequence shown here is derived from an EMBL/GenBank/DDBJ whole genome shotgun (WGS) entry which is preliminary data.</text>
</comment>
<keyword evidence="2" id="KW-1185">Reference proteome</keyword>
<sequence length="152" mass="16985">MQLSVCLRHCRHQVSRYPQSAALCSFRYPTIKKLGFDAVGNGKVGILLIRLVLQTTECWSLRVASKHSEIYASFDPYLGATNIRHELSILPISSSCFFGFVTCFDQHVEHLVAEIALNEDFAIFGSATHPAFAFELFAQFFQIIIGAHKSGD</sequence>
<protein>
    <submittedName>
        <fullName evidence="1">Uncharacterized protein</fullName>
    </submittedName>
</protein>
<name>A0A2W7NDC3_9BACT</name>
<evidence type="ECO:0000313" key="2">
    <source>
        <dbReference type="Proteomes" id="UP000249239"/>
    </source>
</evidence>
<dbReference type="AlphaFoldDB" id="A0A2W7NDC3"/>
<dbReference type="EMBL" id="QKZK01000008">
    <property type="protein sequence ID" value="PZX17960.1"/>
    <property type="molecule type" value="Genomic_DNA"/>
</dbReference>
<reference evidence="1 2" key="1">
    <citation type="submission" date="2018-06" db="EMBL/GenBank/DDBJ databases">
        <title>Genomic Encyclopedia of Archaeal and Bacterial Type Strains, Phase II (KMG-II): from individual species to whole genera.</title>
        <authorList>
            <person name="Goeker M."/>
        </authorList>
    </citation>
    <scope>NUCLEOTIDE SEQUENCE [LARGE SCALE GENOMIC DNA]</scope>
    <source>
        <strain evidence="1 2">DSM 6779</strain>
    </source>
</reference>